<evidence type="ECO:0000256" key="8">
    <source>
        <dbReference type="ARBA" id="ARBA00023150"/>
    </source>
</evidence>
<keyword evidence="9 11" id="KW-0456">Lyase</keyword>
<dbReference type="PROSITE" id="PS01305">
    <property type="entry name" value="MOAA_NIFB_PQQE"/>
    <property type="match status" value="1"/>
</dbReference>
<dbReference type="NCBIfam" id="TIGR02668">
    <property type="entry name" value="moaA_archaeal"/>
    <property type="match status" value="1"/>
</dbReference>
<evidence type="ECO:0000256" key="5">
    <source>
        <dbReference type="ARBA" id="ARBA00023004"/>
    </source>
</evidence>
<evidence type="ECO:0000256" key="9">
    <source>
        <dbReference type="ARBA" id="ARBA00023239"/>
    </source>
</evidence>
<dbReference type="PANTHER" id="PTHR22960:SF0">
    <property type="entry name" value="MOLYBDENUM COFACTOR BIOSYNTHESIS PROTEIN 1"/>
    <property type="match status" value="1"/>
</dbReference>
<comment type="pathway">
    <text evidence="11">Cofactor biosynthesis; molybdopterin biosynthesis.</text>
</comment>
<dbReference type="InterPro" id="IPR010505">
    <property type="entry name" value="MoaA_twitch"/>
</dbReference>
<dbReference type="PANTHER" id="PTHR22960">
    <property type="entry name" value="MOLYBDOPTERIN COFACTOR SYNTHESIS PROTEIN A"/>
    <property type="match status" value="1"/>
</dbReference>
<reference evidence="13" key="1">
    <citation type="submission" date="2010-02" db="EMBL/GenBank/DDBJ databases">
        <title>Complete sequence of Aciduliprofundum boonei T469.</title>
        <authorList>
            <consortium name="US DOE Joint Genome Institute"/>
            <person name="Lucas S."/>
            <person name="Copeland A."/>
            <person name="Lapidus A."/>
            <person name="Cheng J.-F."/>
            <person name="Bruce D."/>
            <person name="Goodwin L."/>
            <person name="Pitluck S."/>
            <person name="Saunders E."/>
            <person name="Detter J.C."/>
            <person name="Han C."/>
            <person name="Tapia R."/>
            <person name="Land M."/>
            <person name="Hauser L."/>
            <person name="Kyrpides N."/>
            <person name="Mikhailova N."/>
            <person name="Flores G."/>
            <person name="Reysenbach A.-L."/>
            <person name="Woyke T."/>
        </authorList>
    </citation>
    <scope>NUCLEOTIDE SEQUENCE</scope>
    <source>
        <strain evidence="13">T469</strain>
    </source>
</reference>
<dbReference type="GO" id="GO:1904047">
    <property type="term" value="F:S-adenosyl-L-methionine binding"/>
    <property type="evidence" value="ECO:0007669"/>
    <property type="project" value="UniProtKB-UniRule"/>
</dbReference>
<dbReference type="NCBIfam" id="NF001199">
    <property type="entry name" value="PRK00164.2-1"/>
    <property type="match status" value="1"/>
</dbReference>
<evidence type="ECO:0000259" key="12">
    <source>
        <dbReference type="PROSITE" id="PS51918"/>
    </source>
</evidence>
<keyword evidence="14" id="KW-1185">Reference proteome</keyword>
<feature type="binding site" evidence="11">
    <location>
        <position position="255"/>
    </location>
    <ligand>
        <name>[4Fe-4S] cluster</name>
        <dbReference type="ChEBI" id="CHEBI:49883"/>
        <label>2</label>
        <note>4Fe-4S-substrate</note>
    </ligand>
</feature>
<dbReference type="InterPro" id="IPR006638">
    <property type="entry name" value="Elp3/MiaA/NifB-like_rSAM"/>
</dbReference>
<dbReference type="HOGENOM" id="CLU_009273_0_1_2"/>
<dbReference type="Pfam" id="PF06463">
    <property type="entry name" value="Mob_synth_C"/>
    <property type="match status" value="1"/>
</dbReference>
<feature type="binding site" evidence="11">
    <location>
        <position position="24"/>
    </location>
    <ligand>
        <name>[4Fe-4S] cluster</name>
        <dbReference type="ChEBI" id="CHEBI:49883"/>
        <label>1</label>
        <note>4Fe-4S-S-AdoMet</note>
    </ligand>
</feature>
<dbReference type="InterPro" id="IPR013785">
    <property type="entry name" value="Aldolase_TIM"/>
</dbReference>
<dbReference type="CDD" id="cd21117">
    <property type="entry name" value="Twitch_MoaA"/>
    <property type="match status" value="1"/>
</dbReference>
<dbReference type="Pfam" id="PF04055">
    <property type="entry name" value="Radical_SAM"/>
    <property type="match status" value="1"/>
</dbReference>
<feature type="binding site" evidence="11">
    <location>
        <position position="27"/>
    </location>
    <ligand>
        <name>[4Fe-4S] cluster</name>
        <dbReference type="ChEBI" id="CHEBI:49883"/>
        <label>1</label>
        <note>4Fe-4S-S-AdoMet</note>
    </ligand>
</feature>
<keyword evidence="5 11" id="KW-0408">Iron</keyword>
<comment type="similarity">
    <text evidence="11">Belongs to the radical SAM superfamily. MoaA family.</text>
</comment>
<evidence type="ECO:0000256" key="3">
    <source>
        <dbReference type="ARBA" id="ARBA00022723"/>
    </source>
</evidence>
<feature type="binding site" evidence="11">
    <location>
        <position position="20"/>
    </location>
    <ligand>
        <name>[4Fe-4S] cluster</name>
        <dbReference type="ChEBI" id="CHEBI:49883"/>
        <label>1</label>
        <note>4Fe-4S-S-AdoMet</note>
    </ligand>
</feature>
<dbReference type="InterPro" id="IPR058240">
    <property type="entry name" value="rSAM_sf"/>
</dbReference>
<dbReference type="InterPro" id="IPR013485">
    <property type="entry name" value="MoaA_arc"/>
</dbReference>
<dbReference type="InterPro" id="IPR007197">
    <property type="entry name" value="rSAM"/>
</dbReference>
<dbReference type="SUPFAM" id="SSF102114">
    <property type="entry name" value="Radical SAM enzymes"/>
    <property type="match status" value="1"/>
</dbReference>
<dbReference type="Proteomes" id="UP000001400">
    <property type="component" value="Chromosome"/>
</dbReference>
<dbReference type="EC" id="4.1.99.22" evidence="11"/>
<evidence type="ECO:0000256" key="6">
    <source>
        <dbReference type="ARBA" id="ARBA00023014"/>
    </source>
</evidence>
<sequence length="308" mass="35987">MKDKFGRPVKSIRVSVTERCNLNCFYCHREGEWHRHHSEMTPDEIERILKIARELDIRKVKFTGGEPLCRNDIVEIVLKSAPLMDRDVSLTTNGTLLSKYAYELKEVGLDRVNVSLDTLDPEKYRRITRKDMLNDAIDGIYAAVDAGLNPVKLNMVLLRGINEDEIEDMIRFAADTGAILQIIELEAPVEKEQTGFFKKYHVNPKFIEEHLEKIAEQVKYNELHRRRRFVFNFEGKKAEVEIVRPMHNSEFCMYCTRIRLTSDGKLKPCLLRDDNLVDILTPLRSGATEKELKDLFIEAIMRREPYWK</sequence>
<feature type="binding site" evidence="11">
    <location>
        <position position="91"/>
    </location>
    <ligand>
        <name>GTP</name>
        <dbReference type="ChEBI" id="CHEBI:37565"/>
    </ligand>
</feature>
<dbReference type="GO" id="GO:0061799">
    <property type="term" value="F:cyclic pyranopterin monophosphate synthase activity"/>
    <property type="evidence" value="ECO:0007669"/>
    <property type="project" value="TreeGrafter"/>
</dbReference>
<comment type="cofactor">
    <cofactor evidence="11">
        <name>[4Fe-4S] cluster</name>
        <dbReference type="ChEBI" id="CHEBI:49883"/>
    </cofactor>
    <text evidence="11">Binds 2 [4Fe-4S] clusters. Binds 1 [4Fe-4S] cluster coordinated with 3 cysteines and an exchangeable S-adenosyl-L-methionine and 1 [4Fe-4S] cluster coordinated with 3 cysteines and the GTP-derived substrate.</text>
</comment>
<evidence type="ECO:0000256" key="4">
    <source>
        <dbReference type="ARBA" id="ARBA00022741"/>
    </source>
</evidence>
<feature type="binding site" evidence="11">
    <location>
        <position position="26"/>
    </location>
    <ligand>
        <name>S-adenosyl-L-methionine</name>
        <dbReference type="ChEBI" id="CHEBI:59789"/>
    </ligand>
</feature>
<dbReference type="Gene3D" id="3.20.20.70">
    <property type="entry name" value="Aldolase class I"/>
    <property type="match status" value="1"/>
</dbReference>
<dbReference type="SMART" id="SM00729">
    <property type="entry name" value="Elp3"/>
    <property type="match status" value="1"/>
</dbReference>
<feature type="binding site" evidence="11">
    <location>
        <position position="252"/>
    </location>
    <ligand>
        <name>[4Fe-4S] cluster</name>
        <dbReference type="ChEBI" id="CHEBI:49883"/>
        <label>2</label>
        <note>4Fe-4S-substrate</note>
    </ligand>
</feature>
<keyword evidence="8 11" id="KW-0501">Molybdenum cofactor biosynthesis</keyword>
<keyword evidence="3 11" id="KW-0479">Metal-binding</keyword>
<keyword evidence="1 11" id="KW-0004">4Fe-4S</keyword>
<evidence type="ECO:0000256" key="10">
    <source>
        <dbReference type="ARBA" id="ARBA00048697"/>
    </source>
</evidence>
<dbReference type="SFLD" id="SFLDS00029">
    <property type="entry name" value="Radical_SAM"/>
    <property type="match status" value="1"/>
</dbReference>
<feature type="binding site" evidence="11">
    <location>
        <position position="65"/>
    </location>
    <ligand>
        <name>S-adenosyl-L-methionine</name>
        <dbReference type="ChEBI" id="CHEBI:59789"/>
    </ligand>
</feature>
<dbReference type="KEGG" id="abi:Aboo_1203"/>
<comment type="function">
    <text evidence="11">Catalyzes the cyclization of GTP to (8S)-3',8-cyclo-7,8-dihydroguanosine 5'-triphosphate.</text>
</comment>
<dbReference type="SFLD" id="SFLDG01383">
    <property type="entry name" value="cyclic_pyranopterin_phosphate"/>
    <property type="match status" value="1"/>
</dbReference>
<dbReference type="CDD" id="cd01335">
    <property type="entry name" value="Radical_SAM"/>
    <property type="match status" value="1"/>
</dbReference>
<feature type="binding site" evidence="11">
    <location>
        <position position="152"/>
    </location>
    <ligand>
        <name>GTP</name>
        <dbReference type="ChEBI" id="CHEBI:37565"/>
    </ligand>
</feature>
<keyword evidence="4 11" id="KW-0547">Nucleotide-binding</keyword>
<evidence type="ECO:0000256" key="11">
    <source>
        <dbReference type="HAMAP-Rule" id="MF_01225"/>
    </source>
</evidence>
<dbReference type="PROSITE" id="PS51918">
    <property type="entry name" value="RADICAL_SAM"/>
    <property type="match status" value="1"/>
</dbReference>
<dbReference type="GO" id="GO:0006777">
    <property type="term" value="P:Mo-molybdopterin cofactor biosynthetic process"/>
    <property type="evidence" value="ECO:0007669"/>
    <property type="project" value="UniProtKB-UniRule"/>
</dbReference>
<feature type="binding site" evidence="11">
    <location>
        <position position="269"/>
    </location>
    <ligand>
        <name>[4Fe-4S] cluster</name>
        <dbReference type="ChEBI" id="CHEBI:49883"/>
        <label>2</label>
        <note>4Fe-4S-substrate</note>
    </ligand>
</feature>
<proteinExistence type="inferred from homology"/>
<dbReference type="GO" id="GO:0061798">
    <property type="term" value="F:GTP 3',8'-cyclase activity"/>
    <property type="evidence" value="ECO:0007669"/>
    <property type="project" value="UniProtKB-UniRule"/>
</dbReference>
<evidence type="ECO:0000256" key="1">
    <source>
        <dbReference type="ARBA" id="ARBA00022485"/>
    </source>
</evidence>
<comment type="caution">
    <text evidence="11">Lacks conserved residue(s) required for the propagation of feature annotation.</text>
</comment>
<feature type="binding site" evidence="11">
    <location>
        <position position="61"/>
    </location>
    <ligand>
        <name>GTP</name>
        <dbReference type="ChEBI" id="CHEBI:37565"/>
    </ligand>
</feature>
<comment type="catalytic activity">
    <reaction evidence="10 11">
        <text>GTP + AH2 + S-adenosyl-L-methionine = (8S)-3',8-cyclo-7,8-dihydroguanosine 5'-triphosphate + 5'-deoxyadenosine + L-methionine + A + H(+)</text>
        <dbReference type="Rhea" id="RHEA:49576"/>
        <dbReference type="ChEBI" id="CHEBI:13193"/>
        <dbReference type="ChEBI" id="CHEBI:15378"/>
        <dbReference type="ChEBI" id="CHEBI:17319"/>
        <dbReference type="ChEBI" id="CHEBI:17499"/>
        <dbReference type="ChEBI" id="CHEBI:37565"/>
        <dbReference type="ChEBI" id="CHEBI:57844"/>
        <dbReference type="ChEBI" id="CHEBI:59789"/>
        <dbReference type="ChEBI" id="CHEBI:131766"/>
        <dbReference type="EC" id="4.1.99.22"/>
    </reaction>
</comment>
<protein>
    <recommendedName>
        <fullName evidence="11">Probable GTP 3',8-cyclase</fullName>
        <ecNumber evidence="11">4.1.99.22</ecNumber>
    </recommendedName>
    <alternativeName>
        <fullName evidence="11">Molybdenum cofactor biosynthesis protein A</fullName>
    </alternativeName>
</protein>
<name>D3TA83_ACIB4</name>
<dbReference type="EMBL" id="CP001941">
    <property type="protein sequence ID" value="ADD09012.1"/>
    <property type="molecule type" value="Genomic_DNA"/>
</dbReference>
<dbReference type="NCBIfam" id="TIGR02666">
    <property type="entry name" value="moaA"/>
    <property type="match status" value="1"/>
</dbReference>
<dbReference type="HAMAP" id="MF_01225_A">
    <property type="entry name" value="MoaA_A"/>
    <property type="match status" value="1"/>
</dbReference>
<gene>
    <name evidence="11" type="primary">moaA</name>
    <name evidence="13" type="ordered locus">Aboo_1203</name>
</gene>
<feature type="binding site" evidence="11">
    <location>
        <begin position="257"/>
        <end position="259"/>
    </location>
    <ligand>
        <name>GTP</name>
        <dbReference type="ChEBI" id="CHEBI:37565"/>
    </ligand>
</feature>
<feature type="binding site" evidence="11">
    <location>
        <position position="13"/>
    </location>
    <ligand>
        <name>GTP</name>
        <dbReference type="ChEBI" id="CHEBI:37565"/>
    </ligand>
</feature>
<keyword evidence="2 11" id="KW-0949">S-adenosyl-L-methionine</keyword>
<dbReference type="InterPro" id="IPR040064">
    <property type="entry name" value="MoaA-like"/>
</dbReference>
<dbReference type="InterPro" id="IPR050105">
    <property type="entry name" value="MoCo_biosynth_MoaA/MoaC"/>
</dbReference>
<dbReference type="UniPathway" id="UPA00344"/>
<evidence type="ECO:0000256" key="7">
    <source>
        <dbReference type="ARBA" id="ARBA00023134"/>
    </source>
</evidence>
<evidence type="ECO:0000313" key="13">
    <source>
        <dbReference type="EMBL" id="ADD09012.1"/>
    </source>
</evidence>
<dbReference type="AlphaFoldDB" id="D3TA83"/>
<dbReference type="GO" id="GO:0051539">
    <property type="term" value="F:4 iron, 4 sulfur cluster binding"/>
    <property type="evidence" value="ECO:0007669"/>
    <property type="project" value="UniProtKB-UniRule"/>
</dbReference>
<dbReference type="SFLD" id="SFLDG01386">
    <property type="entry name" value="main_SPASM_domain-containing"/>
    <property type="match status" value="1"/>
</dbReference>
<dbReference type="GO" id="GO:0046872">
    <property type="term" value="F:metal ion binding"/>
    <property type="evidence" value="ECO:0007669"/>
    <property type="project" value="UniProtKB-KW"/>
</dbReference>
<dbReference type="InterPro" id="IPR000385">
    <property type="entry name" value="MoaA_NifB_PqqE_Fe-S-bd_CS"/>
</dbReference>
<evidence type="ECO:0000256" key="2">
    <source>
        <dbReference type="ARBA" id="ARBA00022691"/>
    </source>
</evidence>
<organism evidence="13 14">
    <name type="scientific">Aciduliprofundum boonei (strain DSM 19572 / T469)</name>
    <dbReference type="NCBI Taxonomy" id="439481"/>
    <lineage>
        <taxon>Archaea</taxon>
        <taxon>Methanobacteriati</taxon>
        <taxon>Thermoplasmatota</taxon>
        <taxon>DHVE2 group</taxon>
        <taxon>Candidatus Aciduliprofundum</taxon>
    </lineage>
</organism>
<dbReference type="InterPro" id="IPR013483">
    <property type="entry name" value="MoaA"/>
</dbReference>
<accession>D3TA83</accession>
<dbReference type="GO" id="GO:0005525">
    <property type="term" value="F:GTP binding"/>
    <property type="evidence" value="ECO:0007669"/>
    <property type="project" value="UniProtKB-UniRule"/>
</dbReference>
<feature type="binding site" evidence="11">
    <location>
        <position position="115"/>
    </location>
    <ligand>
        <name>S-adenosyl-L-methionine</name>
        <dbReference type="ChEBI" id="CHEBI:59789"/>
    </ligand>
</feature>
<keyword evidence="7 11" id="KW-0342">GTP-binding</keyword>
<feature type="domain" description="Radical SAM core" evidence="12">
    <location>
        <begin position="4"/>
        <end position="234"/>
    </location>
</feature>
<dbReference type="SFLD" id="SFLDG01067">
    <property type="entry name" value="SPASM/twitch_domain_containing"/>
    <property type="match status" value="1"/>
</dbReference>
<evidence type="ECO:0000313" key="14">
    <source>
        <dbReference type="Proteomes" id="UP000001400"/>
    </source>
</evidence>
<keyword evidence="6 11" id="KW-0411">Iron-sulfur</keyword>